<dbReference type="KEGG" id="smf:Smon_1413"/>
<dbReference type="Proteomes" id="UP000002072">
    <property type="component" value="Chromosome"/>
</dbReference>
<organism evidence="1 2">
    <name type="scientific">Streptobacillus moniliformis (strain ATCC 14647 / DSM 12112 / NCTC 10651 / 9901)</name>
    <dbReference type="NCBI Taxonomy" id="519441"/>
    <lineage>
        <taxon>Bacteria</taxon>
        <taxon>Fusobacteriati</taxon>
        <taxon>Fusobacteriota</taxon>
        <taxon>Fusobacteriia</taxon>
        <taxon>Fusobacteriales</taxon>
        <taxon>Leptotrichiaceae</taxon>
        <taxon>Streptobacillus</taxon>
    </lineage>
</organism>
<sequence length="115" mass="13617">MLETYKGLTKIDDFFKILEIEEEHINADFLINFISLIMMRLLQNIIKEDMSSQKIQEALREFKCINVDNYCVFKKNKNDNIKIVLDVLGIENELKAQDVEILKKNMRFTLSNISR</sequence>
<name>D1AVT9_STRM9</name>
<evidence type="ECO:0000313" key="2">
    <source>
        <dbReference type="Proteomes" id="UP000002072"/>
    </source>
</evidence>
<dbReference type="AlphaFoldDB" id="D1AVT9"/>
<dbReference type="GeneID" id="29673898"/>
<dbReference type="OrthoDB" id="9767746at2"/>
<accession>D1AVT9</accession>
<keyword evidence="2" id="KW-1185">Reference proteome</keyword>
<protein>
    <submittedName>
        <fullName evidence="1">Uncharacterized protein</fullName>
    </submittedName>
</protein>
<dbReference type="EMBL" id="CP001779">
    <property type="protein sequence ID" value="ACZ01849.1"/>
    <property type="molecule type" value="Genomic_DNA"/>
</dbReference>
<dbReference type="RefSeq" id="WP_012859395.1">
    <property type="nucleotide sequence ID" value="NC_013515.1"/>
</dbReference>
<proteinExistence type="predicted"/>
<dbReference type="HOGENOM" id="CLU_2107650_0_0_0"/>
<reference evidence="1 2" key="1">
    <citation type="journal article" date="2009" name="Stand. Genomic Sci.">
        <title>Complete genome sequence of Streptobacillus moniliformis type strain (9901T).</title>
        <authorList>
            <person name="Nolan M."/>
            <person name="Gronow S."/>
            <person name="Lapidus A."/>
            <person name="Ivanova N."/>
            <person name="Copeland A."/>
            <person name="Lucas S."/>
            <person name="Del Rio T.G."/>
            <person name="Chen F."/>
            <person name="Tice H."/>
            <person name="Pitluck S."/>
            <person name="Cheng J.F."/>
            <person name="Sims D."/>
            <person name="Meincke L."/>
            <person name="Bruce D."/>
            <person name="Goodwin L."/>
            <person name="Brettin T."/>
            <person name="Han C."/>
            <person name="Detter J.C."/>
            <person name="Ovchinikova G."/>
            <person name="Pati A."/>
            <person name="Mavromatis K."/>
            <person name="Mikhailova N."/>
            <person name="Chen A."/>
            <person name="Palaniappan K."/>
            <person name="Land M."/>
            <person name="Hauser L."/>
            <person name="Chang Y.J."/>
            <person name="Jeffries C.D."/>
            <person name="Rohde M."/>
            <person name="Sproer C."/>
            <person name="Goker M."/>
            <person name="Bristow J."/>
            <person name="Eisen J.A."/>
            <person name="Markowitz V."/>
            <person name="Hugenholtz P."/>
            <person name="Kyrpides N.C."/>
            <person name="Klenk H.P."/>
            <person name="Chain P."/>
        </authorList>
    </citation>
    <scope>NUCLEOTIDE SEQUENCE [LARGE SCALE GENOMIC DNA]</scope>
    <source>
        <strain evidence="2">ATCC 14647 / DSM 12112 / NCTC 10651 / 9901</strain>
    </source>
</reference>
<gene>
    <name evidence="1" type="ordered locus">Smon_1413</name>
</gene>
<evidence type="ECO:0000313" key="1">
    <source>
        <dbReference type="EMBL" id="ACZ01849.1"/>
    </source>
</evidence>